<name>X0T230_9ZZZZ</name>
<organism evidence="1">
    <name type="scientific">marine sediment metagenome</name>
    <dbReference type="NCBI Taxonomy" id="412755"/>
    <lineage>
        <taxon>unclassified sequences</taxon>
        <taxon>metagenomes</taxon>
        <taxon>ecological metagenomes</taxon>
    </lineage>
</organism>
<dbReference type="EMBL" id="BARS01009977">
    <property type="protein sequence ID" value="GAF82237.1"/>
    <property type="molecule type" value="Genomic_DNA"/>
</dbReference>
<reference evidence="1" key="1">
    <citation type="journal article" date="2014" name="Front. Microbiol.">
        <title>High frequency of phylogenetically diverse reductive dehalogenase-homologous genes in deep subseafloor sedimentary metagenomes.</title>
        <authorList>
            <person name="Kawai M."/>
            <person name="Futagami T."/>
            <person name="Toyoda A."/>
            <person name="Takaki Y."/>
            <person name="Nishi S."/>
            <person name="Hori S."/>
            <person name="Arai W."/>
            <person name="Tsubouchi T."/>
            <person name="Morono Y."/>
            <person name="Uchiyama I."/>
            <person name="Ito T."/>
            <person name="Fujiyama A."/>
            <person name="Inagaki F."/>
            <person name="Takami H."/>
        </authorList>
    </citation>
    <scope>NUCLEOTIDE SEQUENCE</scope>
    <source>
        <strain evidence="1">Expedition CK06-06</strain>
    </source>
</reference>
<sequence>AKKSVKIMVLGLEVPDIFADIYDTIQNFKNMPGYSIERIGQRRIGQKQAIGFHLTHKKENDQVIVWVDPHSQLPMHVEFFGANELGQMEPKMIWSDIVFDVELDESLFRFDLAGYEVEEVDSGCVDGLPGIHN</sequence>
<gene>
    <name evidence="1" type="ORF">S01H1_18631</name>
</gene>
<proteinExistence type="predicted"/>
<protein>
    <submittedName>
        <fullName evidence="1">Uncharacterized protein</fullName>
    </submittedName>
</protein>
<dbReference type="AlphaFoldDB" id="X0T230"/>
<feature type="non-terminal residue" evidence="1">
    <location>
        <position position="1"/>
    </location>
</feature>
<comment type="caution">
    <text evidence="1">The sequence shown here is derived from an EMBL/GenBank/DDBJ whole genome shotgun (WGS) entry which is preliminary data.</text>
</comment>
<dbReference type="Gene3D" id="2.50.20.10">
    <property type="entry name" value="Lipoprotein localisation LolA/LolB/LppX"/>
    <property type="match status" value="1"/>
</dbReference>
<evidence type="ECO:0000313" key="1">
    <source>
        <dbReference type="EMBL" id="GAF82237.1"/>
    </source>
</evidence>
<accession>X0T230</accession>